<evidence type="ECO:0000256" key="1">
    <source>
        <dbReference type="SAM" id="Phobius"/>
    </source>
</evidence>
<reference evidence="3" key="1">
    <citation type="submission" date="2020-06" db="EMBL/GenBank/DDBJ databases">
        <title>Draft genomic sequence of Geomonas sp. Red330.</title>
        <authorList>
            <person name="Itoh H."/>
            <person name="Zhenxing X."/>
            <person name="Ushijima N."/>
            <person name="Masuda Y."/>
            <person name="Shiratori Y."/>
            <person name="Senoo K."/>
        </authorList>
    </citation>
    <scope>NUCLEOTIDE SEQUENCE [LARGE SCALE GENOMIC DNA]</scope>
    <source>
        <strain evidence="3">Red330</strain>
    </source>
</reference>
<feature type="transmembrane region" description="Helical" evidence="1">
    <location>
        <begin position="47"/>
        <end position="70"/>
    </location>
</feature>
<dbReference type="AlphaFoldDB" id="A0A6V8MLC2"/>
<feature type="transmembrane region" description="Helical" evidence="1">
    <location>
        <begin position="351"/>
        <end position="370"/>
    </location>
</feature>
<protein>
    <recommendedName>
        <fullName evidence="4">ResB-like domain-containing protein</fullName>
    </recommendedName>
</protein>
<comment type="caution">
    <text evidence="2">The sequence shown here is derived from an EMBL/GenBank/DDBJ whole genome shotgun (WGS) entry which is preliminary data.</text>
</comment>
<keyword evidence="1" id="KW-0472">Membrane</keyword>
<evidence type="ECO:0008006" key="4">
    <source>
        <dbReference type="Google" id="ProtNLM"/>
    </source>
</evidence>
<feature type="transmembrane region" description="Helical" evidence="1">
    <location>
        <begin position="12"/>
        <end position="35"/>
    </location>
</feature>
<proteinExistence type="predicted"/>
<dbReference type="RefSeq" id="WP_183355539.1">
    <property type="nucleotide sequence ID" value="NZ_BLXX01000010.1"/>
</dbReference>
<dbReference type="Proteomes" id="UP000556026">
    <property type="component" value="Unassembled WGS sequence"/>
</dbReference>
<accession>A0A6V8MLC2</accession>
<feature type="transmembrane region" description="Helical" evidence="1">
    <location>
        <begin position="145"/>
        <end position="162"/>
    </location>
</feature>
<keyword evidence="1" id="KW-0812">Transmembrane</keyword>
<keyword evidence="3" id="KW-1185">Reference proteome</keyword>
<name>A0A6V8MLC2_9BACT</name>
<evidence type="ECO:0000313" key="2">
    <source>
        <dbReference type="EMBL" id="GFO60724.1"/>
    </source>
</evidence>
<evidence type="ECO:0000313" key="3">
    <source>
        <dbReference type="Proteomes" id="UP000556026"/>
    </source>
</evidence>
<dbReference type="EMBL" id="BLXX01000010">
    <property type="protein sequence ID" value="GFO60724.1"/>
    <property type="molecule type" value="Genomic_DNA"/>
</dbReference>
<gene>
    <name evidence="2" type="ORF">GMST_30490</name>
</gene>
<organism evidence="2 3">
    <name type="scientific">Geomonas silvestris</name>
    <dbReference type="NCBI Taxonomy" id="2740184"/>
    <lineage>
        <taxon>Bacteria</taxon>
        <taxon>Pseudomonadati</taxon>
        <taxon>Thermodesulfobacteriota</taxon>
        <taxon>Desulfuromonadia</taxon>
        <taxon>Geobacterales</taxon>
        <taxon>Geobacteraceae</taxon>
        <taxon>Geomonas</taxon>
    </lineage>
</organism>
<sequence length="418" mass="45284">MTKLPARLWRLLSSGALTPAVIAIFLLVYAAIAFLTDEALIVLMQLVRGNLLLCALLALIPVNSACCLIAETRAFIHRRRLLAGADLPVLPGLFDEEVAVGEGAAPAQGTLSRIKGNLEAEGYRTRLGERDAAAWRGLNSFPARFLYLVGVFCLFAGILVSLTTRTSLRGAVAEGEPLPGPGGEGQAVSRITYAKVDGLILSKRLIIENSDSRSGRKEEFGIYPPARYQGAFVYPRYLGVGVAFHFAAPELPAGFQQQAPLAIYPPGKAAEVPVQDTGYRLRFSLQAPADGSDPYITGKMALNFKILQGSSEVASGTLPAGAEFVRDGYRLAIQDTRRVVITDLIRDNGVIPIWFAGVIFALAFCYWLAVRLVSPRRELIFTWQSAPAVALSRAEGRSRRHNEQFHEALDRIAGDSGC</sequence>
<keyword evidence="1" id="KW-1133">Transmembrane helix</keyword>